<dbReference type="AlphaFoldDB" id="A0A2T5ISE8"/>
<dbReference type="Pfam" id="PF05199">
    <property type="entry name" value="GMC_oxred_C"/>
    <property type="match status" value="1"/>
</dbReference>
<comment type="similarity">
    <text evidence="2 6">Belongs to the GMC oxidoreductase family.</text>
</comment>
<reference evidence="9 10" key="1">
    <citation type="submission" date="2018-04" db="EMBL/GenBank/DDBJ databases">
        <title>Genomic Encyclopedia of Archaeal and Bacterial Type Strains, Phase II (KMG-II): from individual species to whole genera.</title>
        <authorList>
            <person name="Goeker M."/>
        </authorList>
    </citation>
    <scope>NUCLEOTIDE SEQUENCE [LARGE SCALE GENOMIC DNA]</scope>
    <source>
        <strain evidence="9 10">DSM 5822</strain>
    </source>
</reference>
<accession>A0A2T5ISE8</accession>
<proteinExistence type="inferred from homology"/>
<feature type="binding site" evidence="5">
    <location>
        <position position="219"/>
    </location>
    <ligand>
        <name>FAD</name>
        <dbReference type="ChEBI" id="CHEBI:57692"/>
    </ligand>
</feature>
<dbReference type="InterPro" id="IPR036188">
    <property type="entry name" value="FAD/NAD-bd_sf"/>
</dbReference>
<keyword evidence="4 5" id="KW-0274">FAD</keyword>
<comment type="cofactor">
    <cofactor evidence="1 5">
        <name>FAD</name>
        <dbReference type="ChEBI" id="CHEBI:57692"/>
    </cofactor>
</comment>
<comment type="caution">
    <text evidence="9">The sequence shown here is derived from an EMBL/GenBank/DDBJ whole genome shotgun (WGS) entry which is preliminary data.</text>
</comment>
<dbReference type="GO" id="GO:0016614">
    <property type="term" value="F:oxidoreductase activity, acting on CH-OH group of donors"/>
    <property type="evidence" value="ECO:0007669"/>
    <property type="project" value="InterPro"/>
</dbReference>
<evidence type="ECO:0000256" key="2">
    <source>
        <dbReference type="ARBA" id="ARBA00010790"/>
    </source>
</evidence>
<dbReference type="Gene3D" id="3.30.560.10">
    <property type="entry name" value="Glucose Oxidase, domain 3"/>
    <property type="match status" value="1"/>
</dbReference>
<feature type="domain" description="Glucose-methanol-choline oxidoreductase N-terminal" evidence="7">
    <location>
        <begin position="82"/>
        <end position="105"/>
    </location>
</feature>
<evidence type="ECO:0000256" key="6">
    <source>
        <dbReference type="RuleBase" id="RU003968"/>
    </source>
</evidence>
<feature type="binding site" evidence="5">
    <location>
        <begin position="92"/>
        <end position="95"/>
    </location>
    <ligand>
        <name>FAD</name>
        <dbReference type="ChEBI" id="CHEBI:57692"/>
    </ligand>
</feature>
<evidence type="ECO:0000256" key="4">
    <source>
        <dbReference type="ARBA" id="ARBA00022827"/>
    </source>
</evidence>
<dbReference type="OrthoDB" id="9785276at2"/>
<dbReference type="NCBIfam" id="NF002550">
    <property type="entry name" value="PRK02106.1"/>
    <property type="match status" value="1"/>
</dbReference>
<dbReference type="InterPro" id="IPR000172">
    <property type="entry name" value="GMC_OxRdtase_N"/>
</dbReference>
<evidence type="ECO:0000313" key="9">
    <source>
        <dbReference type="EMBL" id="PTQ86759.1"/>
    </source>
</evidence>
<keyword evidence="10" id="KW-1185">Reference proteome</keyword>
<evidence type="ECO:0000256" key="3">
    <source>
        <dbReference type="ARBA" id="ARBA00022630"/>
    </source>
</evidence>
<dbReference type="Proteomes" id="UP000244223">
    <property type="component" value="Unassembled WGS sequence"/>
</dbReference>
<dbReference type="SUPFAM" id="SSF51905">
    <property type="entry name" value="FAD/NAD(P)-binding domain"/>
    <property type="match status" value="1"/>
</dbReference>
<sequence>MLVDSFDYVIVGAGSAGCVLANRLSSTGKTVCVLEAGPEDKSPLIHIPMGIIGLIREGCHNWGYNTEPEAHLNNRRLYWPRGKTLGGSSSINAMVYIRGTPADYNQWEAQGNKGWGWNDLFPIFKALENNERAANSWHGQGGELNVADVRSINPLATRFVNAAAEVGLPINDDFNGETQTGLGYYQVTQKEGMRFSSAKAFLTPVKQRSNLTILTETHVKRIVIESKRAVGVEVISKGQSRIIHAHSEVLLCGGAVNSPQLLLLSGIGPRTELEKLGIPVIHDLAGVGKNLQDHLDITVMIRDKSKQSVGISLFALPRVFVDVFRFIFQRRGLLTSNIAESGGFIQMSDDPEGRPNIQLHFLPTFLRDHGRKLTMGHGCTIHLCQLRPKSRGEIRLSSTDPLAAPQILANYLSHPDDLSVLVEGFKRARQIFKTKSFAEVNDGEVFPGEQVRSDEQIIAFIKENAETIYHPVGTCKMGHDDMAVVNDQLCVHGIASLRIADASIMPTLVSGNTNAPCMVIAEKCFRMMGLS</sequence>
<dbReference type="Gene3D" id="3.50.50.60">
    <property type="entry name" value="FAD/NAD(P)-binding domain"/>
    <property type="match status" value="1"/>
</dbReference>
<dbReference type="Pfam" id="PF00732">
    <property type="entry name" value="GMC_oxred_N"/>
    <property type="match status" value="1"/>
</dbReference>
<dbReference type="PANTHER" id="PTHR11552">
    <property type="entry name" value="GLUCOSE-METHANOL-CHOLINE GMC OXIDOREDUCTASE"/>
    <property type="match status" value="1"/>
</dbReference>
<dbReference type="SUPFAM" id="SSF54373">
    <property type="entry name" value="FAD-linked reductases, C-terminal domain"/>
    <property type="match status" value="1"/>
</dbReference>
<dbReference type="PROSITE" id="PS00624">
    <property type="entry name" value="GMC_OXRED_2"/>
    <property type="match status" value="1"/>
</dbReference>
<evidence type="ECO:0000259" key="8">
    <source>
        <dbReference type="PROSITE" id="PS00624"/>
    </source>
</evidence>
<dbReference type="InterPro" id="IPR007867">
    <property type="entry name" value="GMC_OxRtase_C"/>
</dbReference>
<dbReference type="EMBL" id="QAON01000030">
    <property type="protein sequence ID" value="PTQ86759.1"/>
    <property type="molecule type" value="Genomic_DNA"/>
</dbReference>
<feature type="domain" description="Glucose-methanol-choline oxidoreductase N-terminal" evidence="8">
    <location>
        <begin position="254"/>
        <end position="268"/>
    </location>
</feature>
<dbReference type="InterPro" id="IPR012132">
    <property type="entry name" value="GMC_OxRdtase"/>
</dbReference>
<organism evidence="9 10">
    <name type="scientific">Agitococcus lubricus</name>
    <dbReference type="NCBI Taxonomy" id="1077255"/>
    <lineage>
        <taxon>Bacteria</taxon>
        <taxon>Pseudomonadati</taxon>
        <taxon>Pseudomonadota</taxon>
        <taxon>Gammaproteobacteria</taxon>
        <taxon>Moraxellales</taxon>
        <taxon>Moraxellaceae</taxon>
        <taxon>Agitococcus</taxon>
    </lineage>
</organism>
<gene>
    <name evidence="9" type="ORF">C8N29_1304</name>
</gene>
<evidence type="ECO:0000259" key="7">
    <source>
        <dbReference type="PROSITE" id="PS00623"/>
    </source>
</evidence>
<dbReference type="PANTHER" id="PTHR11552:SF147">
    <property type="entry name" value="CHOLINE DEHYDROGENASE, MITOCHONDRIAL"/>
    <property type="match status" value="1"/>
</dbReference>
<dbReference type="PROSITE" id="PS00623">
    <property type="entry name" value="GMC_OXRED_1"/>
    <property type="match status" value="1"/>
</dbReference>
<protein>
    <submittedName>
        <fullName evidence="9">Choline dehydrogenase-like flavoprotein</fullName>
    </submittedName>
</protein>
<dbReference type="PIRSF" id="PIRSF000137">
    <property type="entry name" value="Alcohol_oxidase"/>
    <property type="match status" value="1"/>
</dbReference>
<evidence type="ECO:0000256" key="5">
    <source>
        <dbReference type="PIRSR" id="PIRSR000137-2"/>
    </source>
</evidence>
<name>A0A2T5ISE8_9GAMM</name>
<evidence type="ECO:0000313" key="10">
    <source>
        <dbReference type="Proteomes" id="UP000244223"/>
    </source>
</evidence>
<evidence type="ECO:0000256" key="1">
    <source>
        <dbReference type="ARBA" id="ARBA00001974"/>
    </source>
</evidence>
<dbReference type="GO" id="GO:0050660">
    <property type="term" value="F:flavin adenine dinucleotide binding"/>
    <property type="evidence" value="ECO:0007669"/>
    <property type="project" value="InterPro"/>
</dbReference>
<keyword evidence="3 6" id="KW-0285">Flavoprotein</keyword>